<gene>
    <name evidence="1" type="ORF">ANCDUO_16852</name>
</gene>
<name>A0A0C2G7J7_9BILA</name>
<dbReference type="Proteomes" id="UP000054047">
    <property type="component" value="Unassembled WGS sequence"/>
</dbReference>
<accession>A0A0C2G7J7</accession>
<protein>
    <submittedName>
        <fullName evidence="1">Uncharacterized protein</fullName>
    </submittedName>
</protein>
<organism evidence="1 2">
    <name type="scientific">Ancylostoma duodenale</name>
    <dbReference type="NCBI Taxonomy" id="51022"/>
    <lineage>
        <taxon>Eukaryota</taxon>
        <taxon>Metazoa</taxon>
        <taxon>Ecdysozoa</taxon>
        <taxon>Nematoda</taxon>
        <taxon>Chromadorea</taxon>
        <taxon>Rhabditida</taxon>
        <taxon>Rhabditina</taxon>
        <taxon>Rhabditomorpha</taxon>
        <taxon>Strongyloidea</taxon>
        <taxon>Ancylostomatidae</taxon>
        <taxon>Ancylostomatinae</taxon>
        <taxon>Ancylostoma</taxon>
    </lineage>
</organism>
<evidence type="ECO:0000313" key="2">
    <source>
        <dbReference type="Proteomes" id="UP000054047"/>
    </source>
</evidence>
<sequence>MLKGKPPVEERMISRRQKRKHVMVCAGMPYNDKTPLILVPGHVNVHGLQYCAILQTAFCPGSDGILERRCGPSTKKRRNALREAFRTPSRWT</sequence>
<dbReference type="AlphaFoldDB" id="A0A0C2G7J7"/>
<dbReference type="EMBL" id="KN742211">
    <property type="protein sequence ID" value="KIH53031.1"/>
    <property type="molecule type" value="Genomic_DNA"/>
</dbReference>
<reference evidence="1 2" key="1">
    <citation type="submission" date="2013-12" db="EMBL/GenBank/DDBJ databases">
        <title>Draft genome of the parsitic nematode Ancylostoma duodenale.</title>
        <authorList>
            <person name="Mitreva M."/>
        </authorList>
    </citation>
    <scope>NUCLEOTIDE SEQUENCE [LARGE SCALE GENOMIC DNA]</scope>
    <source>
        <strain evidence="1 2">Zhejiang</strain>
    </source>
</reference>
<keyword evidence="2" id="KW-1185">Reference proteome</keyword>
<proteinExistence type="predicted"/>
<evidence type="ECO:0000313" key="1">
    <source>
        <dbReference type="EMBL" id="KIH53031.1"/>
    </source>
</evidence>